<sequence length="48" mass="5256">MKISPRHADILAHADLTDQDIADYASFASDDEAEQAAIVQQIRDARTA</sequence>
<dbReference type="Proteomes" id="UP001317259">
    <property type="component" value="Unassembled WGS sequence"/>
</dbReference>
<organism evidence="1 2">
    <name type="scientific">Actinomadura luzonensis</name>
    <dbReference type="NCBI Taxonomy" id="2805427"/>
    <lineage>
        <taxon>Bacteria</taxon>
        <taxon>Bacillati</taxon>
        <taxon>Actinomycetota</taxon>
        <taxon>Actinomycetes</taxon>
        <taxon>Streptosporangiales</taxon>
        <taxon>Thermomonosporaceae</taxon>
        <taxon>Actinomadura</taxon>
    </lineage>
</organism>
<dbReference type="RefSeq" id="WP_242375241.1">
    <property type="nucleotide sequence ID" value="NZ_JAKRKC020000002.1"/>
</dbReference>
<reference evidence="1 2" key="1">
    <citation type="submission" date="2022-04" db="EMBL/GenBank/DDBJ databases">
        <title>Genome draft of Actinomadura sp. ATCC 31491.</title>
        <authorList>
            <person name="Shi X."/>
            <person name="Du Y."/>
        </authorList>
    </citation>
    <scope>NUCLEOTIDE SEQUENCE [LARGE SCALE GENOMIC DNA]</scope>
    <source>
        <strain evidence="1 2">ATCC 31491</strain>
    </source>
</reference>
<gene>
    <name evidence="1" type="ORF">MF672_038875</name>
</gene>
<dbReference type="EMBL" id="JAKRKC020000002">
    <property type="protein sequence ID" value="MCK2219718.1"/>
    <property type="molecule type" value="Genomic_DNA"/>
</dbReference>
<keyword evidence="2" id="KW-1185">Reference proteome</keyword>
<proteinExistence type="predicted"/>
<evidence type="ECO:0000313" key="1">
    <source>
        <dbReference type="EMBL" id="MCK2219718.1"/>
    </source>
</evidence>
<evidence type="ECO:0008006" key="3">
    <source>
        <dbReference type="Google" id="ProtNLM"/>
    </source>
</evidence>
<evidence type="ECO:0000313" key="2">
    <source>
        <dbReference type="Proteomes" id="UP001317259"/>
    </source>
</evidence>
<comment type="caution">
    <text evidence="1">The sequence shown here is derived from an EMBL/GenBank/DDBJ whole genome shotgun (WGS) entry which is preliminary data.</text>
</comment>
<name>A0ABT0G6I9_9ACTN</name>
<accession>A0ABT0G6I9</accession>
<protein>
    <recommendedName>
        <fullName evidence="3">DUF1778 domain-containing protein</fullName>
    </recommendedName>
</protein>